<dbReference type="PIRSF" id="PIRSF028784">
    <property type="entry name" value="MrpF"/>
    <property type="match status" value="1"/>
</dbReference>
<dbReference type="EMBL" id="JBHSOZ010000005">
    <property type="protein sequence ID" value="MFC5713475.1"/>
    <property type="molecule type" value="Genomic_DNA"/>
</dbReference>
<evidence type="ECO:0000256" key="8">
    <source>
        <dbReference type="PIRNR" id="PIRNR028784"/>
    </source>
</evidence>
<evidence type="ECO:0000256" key="5">
    <source>
        <dbReference type="ARBA" id="ARBA00022692"/>
    </source>
</evidence>
<evidence type="ECO:0000313" key="10">
    <source>
        <dbReference type="EMBL" id="MFC5713475.1"/>
    </source>
</evidence>
<evidence type="ECO:0000256" key="3">
    <source>
        <dbReference type="ARBA" id="ARBA00022448"/>
    </source>
</evidence>
<keyword evidence="8" id="KW-0050">Antiport</keyword>
<name>A0ABW0YLZ8_9BACI</name>
<evidence type="ECO:0000256" key="6">
    <source>
        <dbReference type="ARBA" id="ARBA00022989"/>
    </source>
</evidence>
<keyword evidence="7 8" id="KW-0472">Membrane</keyword>
<gene>
    <name evidence="10" type="ORF">ACFPU1_11830</name>
</gene>
<accession>A0ABW0YLZ8</accession>
<keyword evidence="6 9" id="KW-1133">Transmembrane helix</keyword>
<keyword evidence="5 9" id="KW-0812">Transmembrane</keyword>
<reference evidence="11" key="1">
    <citation type="journal article" date="2019" name="Int. J. Syst. Evol. Microbiol.">
        <title>The Global Catalogue of Microorganisms (GCM) 10K type strain sequencing project: providing services to taxonomists for standard genome sequencing and annotation.</title>
        <authorList>
            <consortium name="The Broad Institute Genomics Platform"/>
            <consortium name="The Broad Institute Genome Sequencing Center for Infectious Disease"/>
            <person name="Wu L."/>
            <person name="Ma J."/>
        </authorList>
    </citation>
    <scope>NUCLEOTIDE SEQUENCE [LARGE SCALE GENOMIC DNA]</scope>
    <source>
        <strain evidence="11">CECT 7184</strain>
    </source>
</reference>
<evidence type="ECO:0000256" key="4">
    <source>
        <dbReference type="ARBA" id="ARBA00022475"/>
    </source>
</evidence>
<protein>
    <submittedName>
        <fullName evidence="10">Na(+)/H(+) antiporter subunit F1</fullName>
    </submittedName>
</protein>
<feature type="transmembrane region" description="Helical" evidence="9">
    <location>
        <begin position="6"/>
        <end position="25"/>
    </location>
</feature>
<sequence length="93" mass="9766">MLDIILLVSLVIMAISLGVCFLRAVMGPTMSDRVVALDTFGLMLIGFIGVLMMMQGTSAYAEVVLVIGILAFIGSVALAKFLEGGVVIDRGTD</sequence>
<comment type="subcellular location">
    <subcellularLocation>
        <location evidence="1 8">Cell membrane</location>
        <topology evidence="1 8">Multi-pass membrane protein</topology>
    </subcellularLocation>
</comment>
<dbReference type="RefSeq" id="WP_054635512.1">
    <property type="nucleotide sequence ID" value="NZ_JBHSOZ010000005.1"/>
</dbReference>
<keyword evidence="4 8" id="KW-1003">Cell membrane</keyword>
<evidence type="ECO:0000313" key="11">
    <source>
        <dbReference type="Proteomes" id="UP001596142"/>
    </source>
</evidence>
<feature type="transmembrane region" description="Helical" evidence="9">
    <location>
        <begin position="34"/>
        <end position="54"/>
    </location>
</feature>
<dbReference type="PANTHER" id="PTHR34702">
    <property type="entry name" value="NA(+)/H(+) ANTIPORTER SUBUNIT F1"/>
    <property type="match status" value="1"/>
</dbReference>
<comment type="caution">
    <text evidence="10">The sequence shown here is derived from an EMBL/GenBank/DDBJ whole genome shotgun (WGS) entry which is preliminary data.</text>
</comment>
<evidence type="ECO:0000256" key="9">
    <source>
        <dbReference type="SAM" id="Phobius"/>
    </source>
</evidence>
<dbReference type="InterPro" id="IPR007208">
    <property type="entry name" value="MrpF/PhaF-like"/>
</dbReference>
<proteinExistence type="inferred from homology"/>
<evidence type="ECO:0000256" key="7">
    <source>
        <dbReference type="ARBA" id="ARBA00023136"/>
    </source>
</evidence>
<dbReference type="PANTHER" id="PTHR34702:SF1">
    <property type="entry name" value="NA(+)_H(+) ANTIPORTER SUBUNIT F"/>
    <property type="match status" value="1"/>
</dbReference>
<dbReference type="Proteomes" id="UP001596142">
    <property type="component" value="Unassembled WGS sequence"/>
</dbReference>
<feature type="transmembrane region" description="Helical" evidence="9">
    <location>
        <begin position="60"/>
        <end position="82"/>
    </location>
</feature>
<dbReference type="NCBIfam" id="NF009248">
    <property type="entry name" value="PRK12600.1"/>
    <property type="match status" value="1"/>
</dbReference>
<comment type="similarity">
    <text evidence="2 8">Belongs to the CPA3 antiporters (TC 2.A.63) subunit F family.</text>
</comment>
<keyword evidence="11" id="KW-1185">Reference proteome</keyword>
<organism evidence="10 11">
    <name type="scientific">Thalassorhabdus alkalitolerans</name>
    <dbReference type="NCBI Taxonomy" id="2282697"/>
    <lineage>
        <taxon>Bacteria</taxon>
        <taxon>Bacillati</taxon>
        <taxon>Bacillota</taxon>
        <taxon>Bacilli</taxon>
        <taxon>Bacillales</taxon>
        <taxon>Bacillaceae</taxon>
        <taxon>Thalassorhabdus</taxon>
    </lineage>
</organism>
<evidence type="ECO:0000256" key="2">
    <source>
        <dbReference type="ARBA" id="ARBA00009212"/>
    </source>
</evidence>
<keyword evidence="3 8" id="KW-0813">Transport</keyword>
<dbReference type="Pfam" id="PF04066">
    <property type="entry name" value="MrpF_PhaF"/>
    <property type="match status" value="1"/>
</dbReference>
<evidence type="ECO:0000256" key="1">
    <source>
        <dbReference type="ARBA" id="ARBA00004651"/>
    </source>
</evidence>
<keyword evidence="8" id="KW-0406">Ion transport</keyword>